<reference evidence="1" key="1">
    <citation type="submission" date="2023-06" db="EMBL/GenBank/DDBJ databases">
        <title>Genome-scale phylogeny and comparative genomics of the fungal order Sordariales.</title>
        <authorList>
            <consortium name="Lawrence Berkeley National Laboratory"/>
            <person name="Hensen N."/>
            <person name="Bonometti L."/>
            <person name="Westerberg I."/>
            <person name="Brannstrom I.O."/>
            <person name="Guillou S."/>
            <person name="Cros-Aarteil S."/>
            <person name="Calhoun S."/>
            <person name="Haridas S."/>
            <person name="Kuo A."/>
            <person name="Mondo S."/>
            <person name="Pangilinan J."/>
            <person name="Riley R."/>
            <person name="LaButti K."/>
            <person name="Andreopoulos B."/>
            <person name="Lipzen A."/>
            <person name="Chen C."/>
            <person name="Yanf M."/>
            <person name="Daum C."/>
            <person name="Ng V."/>
            <person name="Clum A."/>
            <person name="Steindorff A."/>
            <person name="Ohm R."/>
            <person name="Martin F."/>
            <person name="Silar P."/>
            <person name="Natvig D."/>
            <person name="Lalanne C."/>
            <person name="Gautier V."/>
            <person name="Ament-velasquez S.L."/>
            <person name="Kruys A."/>
            <person name="Hutchinson M.I."/>
            <person name="Powell A.J."/>
            <person name="Barry K."/>
            <person name="Miller A.N."/>
            <person name="Grigoriev I.V."/>
            <person name="Debuchy R."/>
            <person name="Gladieux P."/>
            <person name="Thoren M.H."/>
            <person name="Johannesson H."/>
        </authorList>
    </citation>
    <scope>NUCLEOTIDE SEQUENCE</scope>
    <source>
        <strain evidence="1">SMH3391-2</strain>
    </source>
</reference>
<keyword evidence="2" id="KW-1185">Reference proteome</keyword>
<evidence type="ECO:0000313" key="1">
    <source>
        <dbReference type="EMBL" id="KAK0621773.1"/>
    </source>
</evidence>
<name>A0AA40C2A9_9PEZI</name>
<proteinExistence type="predicted"/>
<organism evidence="1 2">
    <name type="scientific">Bombardia bombarda</name>
    <dbReference type="NCBI Taxonomy" id="252184"/>
    <lineage>
        <taxon>Eukaryota</taxon>
        <taxon>Fungi</taxon>
        <taxon>Dikarya</taxon>
        <taxon>Ascomycota</taxon>
        <taxon>Pezizomycotina</taxon>
        <taxon>Sordariomycetes</taxon>
        <taxon>Sordariomycetidae</taxon>
        <taxon>Sordariales</taxon>
        <taxon>Lasiosphaeriaceae</taxon>
        <taxon>Bombardia</taxon>
    </lineage>
</organism>
<dbReference type="EMBL" id="JAULSR010000004">
    <property type="protein sequence ID" value="KAK0621773.1"/>
    <property type="molecule type" value="Genomic_DNA"/>
</dbReference>
<sequence>MYTPSAKSEHQTTRLPPYVEENMVNHRGDSCCHSLVAMATTSNGANQGCRRVEHTRRSFDDASLKPVVKYTIASVLPAVQCPQGAAHRSRVRIDLSSFASCSWLADVSPCRSFTGSLHDSSPSGSLDKQIKGLRSFENCHFSMSMERRWHFIGRRQNPLAIHALFSASMAALHSRKAISRSRSTSASLRLLFKGCFAIAAHQLRISMGVSVSARKERPIWPRGSYEQQQDDGNGCQRERNGPLWSGNIQDGNDSKTLVPARPGGRVTSLSGCEYNALVPEAKDRWRWCIGFIPSWQGMPGLSAPTLLNNGTVQPSPPARQRRERLRSDSGTVCKLISLHKSYRIINSHLNDLVIFSWTISRLLIY</sequence>
<protein>
    <submittedName>
        <fullName evidence="1">Uncharacterized protein</fullName>
    </submittedName>
</protein>
<comment type="caution">
    <text evidence="1">The sequence shown here is derived from an EMBL/GenBank/DDBJ whole genome shotgun (WGS) entry which is preliminary data.</text>
</comment>
<gene>
    <name evidence="1" type="ORF">B0T17DRAFT_509092</name>
</gene>
<dbReference type="AlphaFoldDB" id="A0AA40C2A9"/>
<accession>A0AA40C2A9</accession>
<dbReference type="Proteomes" id="UP001174934">
    <property type="component" value="Unassembled WGS sequence"/>
</dbReference>
<evidence type="ECO:0000313" key="2">
    <source>
        <dbReference type="Proteomes" id="UP001174934"/>
    </source>
</evidence>